<evidence type="ECO:0000256" key="2">
    <source>
        <dbReference type="ARBA" id="ARBA00023002"/>
    </source>
</evidence>
<dbReference type="Gene3D" id="3.50.50.60">
    <property type="entry name" value="FAD/NAD(P)-binding domain"/>
    <property type="match status" value="2"/>
</dbReference>
<organism evidence="4 5">
    <name type="scientific">Arundinibacter roseus</name>
    <dbReference type="NCBI Taxonomy" id="2070510"/>
    <lineage>
        <taxon>Bacteria</taxon>
        <taxon>Pseudomonadati</taxon>
        <taxon>Bacteroidota</taxon>
        <taxon>Cytophagia</taxon>
        <taxon>Cytophagales</taxon>
        <taxon>Spirosomataceae</taxon>
        <taxon>Arundinibacter</taxon>
    </lineage>
</organism>
<dbReference type="GO" id="GO:0016491">
    <property type="term" value="F:oxidoreductase activity"/>
    <property type="evidence" value="ECO:0007669"/>
    <property type="project" value="UniProtKB-KW"/>
</dbReference>
<dbReference type="SUPFAM" id="SSF51905">
    <property type="entry name" value="FAD/NAD(P)-binding domain"/>
    <property type="match status" value="1"/>
</dbReference>
<dbReference type="RefSeq" id="WP_132120397.1">
    <property type="nucleotide sequence ID" value="NZ_SMJU01000012.1"/>
</dbReference>
<dbReference type="PRINTS" id="PR00469">
    <property type="entry name" value="PNDRDTASEII"/>
</dbReference>
<dbReference type="InterPro" id="IPR036188">
    <property type="entry name" value="FAD/NAD-bd_sf"/>
</dbReference>
<proteinExistence type="predicted"/>
<keyword evidence="2" id="KW-0560">Oxidoreductase</keyword>
<gene>
    <name evidence="4" type="ORF">EZE20_18370</name>
</gene>
<feature type="domain" description="FAD/NAD(P)-binding" evidence="3">
    <location>
        <begin position="7"/>
        <end position="285"/>
    </location>
</feature>
<dbReference type="Proteomes" id="UP000295706">
    <property type="component" value="Unassembled WGS sequence"/>
</dbReference>
<dbReference type="AlphaFoldDB" id="A0A4R4K4M1"/>
<accession>A0A4R4K4M1</accession>
<dbReference type="PANTHER" id="PTHR48105">
    <property type="entry name" value="THIOREDOXIN REDUCTASE 1-RELATED-RELATED"/>
    <property type="match status" value="1"/>
</dbReference>
<comment type="caution">
    <text evidence="4">The sequence shown here is derived from an EMBL/GenBank/DDBJ whole genome shotgun (WGS) entry which is preliminary data.</text>
</comment>
<keyword evidence="1" id="KW-0285">Flavoprotein</keyword>
<dbReference type="PRINTS" id="PR00368">
    <property type="entry name" value="FADPNR"/>
</dbReference>
<dbReference type="Pfam" id="PF07992">
    <property type="entry name" value="Pyr_redox_2"/>
    <property type="match status" value="1"/>
</dbReference>
<evidence type="ECO:0000313" key="4">
    <source>
        <dbReference type="EMBL" id="TDB62348.1"/>
    </source>
</evidence>
<keyword evidence="5" id="KW-1185">Reference proteome</keyword>
<dbReference type="OrthoDB" id="9806179at2"/>
<evidence type="ECO:0000256" key="1">
    <source>
        <dbReference type="ARBA" id="ARBA00022630"/>
    </source>
</evidence>
<evidence type="ECO:0000313" key="5">
    <source>
        <dbReference type="Proteomes" id="UP000295706"/>
    </source>
</evidence>
<name>A0A4R4K4M1_9BACT</name>
<dbReference type="InterPro" id="IPR050097">
    <property type="entry name" value="Ferredoxin-NADP_redctase_2"/>
</dbReference>
<dbReference type="InterPro" id="IPR023753">
    <property type="entry name" value="FAD/NAD-binding_dom"/>
</dbReference>
<sequence>MERKIWDVIIIGGSYAGLSAAMALGRSLRQVVVIDSGLPCNRYTPASHNFLLHDGTSPSLLAQQAQEQVRAYPTVELHSGLVVDGRKVGSEFEIITELEEQFLGKKILFATGVVDIFPPLEGFAACWGKSILHCPYCHGYEVRHQVLGVMANGEMGFEFSRLLSNWSPNLTLLTNGPSTLTSEQTQLLKNHGIKIVEEEILLLQHSQGYINEVHFKNQATLPLKALFARCDFRQHSDLPERIGCELTPQGHVLVNDFQMTTVAGVYAVGDATTPLRAVSAAVAAGTKAGAFLNKELIDESF</sequence>
<protein>
    <submittedName>
        <fullName evidence="4">NAD(P)/FAD-dependent oxidoreductase</fullName>
    </submittedName>
</protein>
<dbReference type="EMBL" id="SMJU01000012">
    <property type="protein sequence ID" value="TDB62348.1"/>
    <property type="molecule type" value="Genomic_DNA"/>
</dbReference>
<reference evidence="4 5" key="1">
    <citation type="submission" date="2019-02" db="EMBL/GenBank/DDBJ databases">
        <title>Arundinibacter roseus gen. nov., sp. nov., a new member of the family Cytophagaceae.</title>
        <authorList>
            <person name="Szuroczki S."/>
            <person name="Khayer B."/>
            <person name="Sproer C."/>
            <person name="Toumi M."/>
            <person name="Szabo A."/>
            <person name="Felfoldi T."/>
            <person name="Schumann P."/>
            <person name="Toth E."/>
        </authorList>
    </citation>
    <scope>NUCLEOTIDE SEQUENCE [LARGE SCALE GENOMIC DNA]</scope>
    <source>
        <strain evidence="4 5">DMA-k-7a</strain>
    </source>
</reference>
<evidence type="ECO:0000259" key="3">
    <source>
        <dbReference type="Pfam" id="PF07992"/>
    </source>
</evidence>